<evidence type="ECO:0000313" key="2">
    <source>
        <dbReference type="EMBL" id="CDG99836.1"/>
    </source>
</evidence>
<sequence>MRYDYSPYGAQNEQHKRKYTDEQIAEHEELEYKREVLGMEGLSVSAQDFAGDFT</sequence>
<dbReference type="Proteomes" id="UP000028487">
    <property type="component" value="Unassembled WGS sequence"/>
</dbReference>
<gene>
    <name evidence="2" type="ORF">XBFM1_1210026</name>
</gene>
<comment type="caution">
    <text evidence="2">The sequence shown here is derived from an EMBL/GenBank/DDBJ whole genome shotgun (WGS) entry which is preliminary data.</text>
</comment>
<dbReference type="AlphaFoldDB" id="A0A077NQ75"/>
<organism evidence="2">
    <name type="scientific">Xenorhabdus bovienii str. feltiae Moldova</name>
    <dbReference type="NCBI Taxonomy" id="1398200"/>
    <lineage>
        <taxon>Bacteria</taxon>
        <taxon>Pseudomonadati</taxon>
        <taxon>Pseudomonadota</taxon>
        <taxon>Gammaproteobacteria</taxon>
        <taxon>Enterobacterales</taxon>
        <taxon>Morganellaceae</taxon>
        <taxon>Xenorhabdus</taxon>
    </lineage>
</organism>
<reference evidence="2" key="1">
    <citation type="submission" date="2013-07" db="EMBL/GenBank/DDBJ databases">
        <title>Sub-species coevolution in mutualistic symbiosis.</title>
        <authorList>
            <person name="Murfin K."/>
            <person name="Klassen J."/>
            <person name="Lee M."/>
            <person name="Forst S."/>
            <person name="Stock P."/>
            <person name="Goodrich-Blair H."/>
        </authorList>
    </citation>
    <scope>NUCLEOTIDE SEQUENCE [LARGE SCALE GENOMIC DNA]</scope>
    <source>
        <strain evidence="2">Feltiae Moldova</strain>
    </source>
</reference>
<dbReference type="RefSeq" id="WP_196244136.1">
    <property type="nucleotide sequence ID" value="NZ_CAWLWD010000110.1"/>
</dbReference>
<dbReference type="EMBL" id="CBSV010000026">
    <property type="protein sequence ID" value="CDG99836.1"/>
    <property type="molecule type" value="Genomic_DNA"/>
</dbReference>
<accession>A0A077NQ75</accession>
<protein>
    <submittedName>
        <fullName evidence="2">Uncharacterized protein</fullName>
    </submittedName>
</protein>
<feature type="region of interest" description="Disordered" evidence="1">
    <location>
        <begin position="1"/>
        <end position="20"/>
    </location>
</feature>
<proteinExistence type="predicted"/>
<evidence type="ECO:0000256" key="1">
    <source>
        <dbReference type="SAM" id="MobiDB-lite"/>
    </source>
</evidence>
<dbReference type="HOGENOM" id="CLU_3049419_0_0_6"/>
<name>A0A077NQ75_XENBV</name>